<keyword evidence="3 9" id="KW-0813">Transport</keyword>
<accession>A0A179T2B3</accession>
<comment type="function">
    <text evidence="10">Part of the ABC transporter complex MalEFGK involved in maltose/maltodextrin import. Probably responsible for the translocation of the substrate across the membrane.</text>
</comment>
<dbReference type="EMBL" id="LWSG01000007">
    <property type="protein sequence ID" value="OAS87794.1"/>
    <property type="molecule type" value="Genomic_DNA"/>
</dbReference>
<gene>
    <name evidence="12" type="ORF">A6K24_18830</name>
</gene>
<dbReference type="InterPro" id="IPR000515">
    <property type="entry name" value="MetI-like"/>
</dbReference>
<protein>
    <recommendedName>
        <fullName evidence="10">Maltose/maltodextrin transport system permease protein</fullName>
    </recommendedName>
</protein>
<evidence type="ECO:0000313" key="13">
    <source>
        <dbReference type="Proteomes" id="UP000078534"/>
    </source>
</evidence>
<evidence type="ECO:0000313" key="12">
    <source>
        <dbReference type="EMBL" id="OAS87794.1"/>
    </source>
</evidence>
<keyword evidence="7 9" id="KW-1133">Transmembrane helix</keyword>
<keyword evidence="5 10" id="KW-0762">Sugar transport</keyword>
<sequence>MSEIVTTISSSLKQYSTFFKEGSAIRNLSFFIMGALHLSKGQIVKGSLFLSAEIGFILFMILQGFSAIGGLLTLGTVQQGWVMDQELGIEVLAKGDNSMLMLIYGIMAITLCILFMCVYHAHFKSMKYISELEKKGMAIPKFKDDVKSLLDDKFHITLLSIPVIGVIVFTVVPLIYMISIAFTSFDHNHLPPKNLFDWVGFANFSNVLTGRMAGTFFPLLGWTLTWAFMATATSFIFGVLLALLINKKGIKGKAVFRTLFVLTMAVPQFVSLLIMRNLLHASGPVNVFLEEIGLISAPIPFLTDGLIAKLSVITINMWIGIPVTMLVATGILMNLPSDQIEAAKIDGANGLQILKSITFPQILFVMTPSLIQQFVGNINNFNVIYLLTEGGPVNSNYYSAGETDLLVTWLYKLTIETADYNIASVIGIITFVLSAVFSLLIYTRSNSFKKEDGLG</sequence>
<dbReference type="STRING" id="152268.A6K24_18830"/>
<evidence type="ECO:0000256" key="4">
    <source>
        <dbReference type="ARBA" id="ARBA00022475"/>
    </source>
</evidence>
<dbReference type="GO" id="GO:0015423">
    <property type="term" value="F:ABC-type maltose transporter activity"/>
    <property type="evidence" value="ECO:0007669"/>
    <property type="project" value="TreeGrafter"/>
</dbReference>
<dbReference type="AlphaFoldDB" id="A0A179T2B3"/>
<dbReference type="Pfam" id="PF00528">
    <property type="entry name" value="BPD_transp_1"/>
    <property type="match status" value="1"/>
</dbReference>
<evidence type="ECO:0000256" key="10">
    <source>
        <dbReference type="RuleBase" id="RU367050"/>
    </source>
</evidence>
<evidence type="ECO:0000256" key="9">
    <source>
        <dbReference type="RuleBase" id="RU363032"/>
    </source>
</evidence>
<dbReference type="GO" id="GO:0042956">
    <property type="term" value="P:maltodextrin transmembrane transport"/>
    <property type="evidence" value="ECO:0007669"/>
    <property type="project" value="TreeGrafter"/>
</dbReference>
<evidence type="ECO:0000256" key="5">
    <source>
        <dbReference type="ARBA" id="ARBA00022597"/>
    </source>
</evidence>
<dbReference type="Gene3D" id="1.10.3720.10">
    <property type="entry name" value="MetI-like"/>
    <property type="match status" value="1"/>
</dbReference>
<evidence type="ECO:0000256" key="7">
    <source>
        <dbReference type="ARBA" id="ARBA00022989"/>
    </source>
</evidence>
<dbReference type="InterPro" id="IPR035906">
    <property type="entry name" value="MetI-like_sf"/>
</dbReference>
<organism evidence="12 13">
    <name type="scientific">Metabacillus litoralis</name>
    <dbReference type="NCBI Taxonomy" id="152268"/>
    <lineage>
        <taxon>Bacteria</taxon>
        <taxon>Bacillati</taxon>
        <taxon>Bacillota</taxon>
        <taxon>Bacilli</taxon>
        <taxon>Bacillales</taxon>
        <taxon>Bacillaceae</taxon>
        <taxon>Metabacillus</taxon>
    </lineage>
</organism>
<comment type="caution">
    <text evidence="12">The sequence shown here is derived from an EMBL/GenBank/DDBJ whole genome shotgun (WGS) entry which is preliminary data.</text>
</comment>
<evidence type="ECO:0000256" key="3">
    <source>
        <dbReference type="ARBA" id="ARBA00022448"/>
    </source>
</evidence>
<keyword evidence="4 10" id="KW-1003">Cell membrane</keyword>
<dbReference type="Proteomes" id="UP000078534">
    <property type="component" value="Unassembled WGS sequence"/>
</dbReference>
<evidence type="ECO:0000259" key="11">
    <source>
        <dbReference type="PROSITE" id="PS50928"/>
    </source>
</evidence>
<dbReference type="PANTHER" id="PTHR47314:SF1">
    <property type="entry name" value="MALTOSE_MALTODEXTRIN TRANSPORT SYSTEM PERMEASE PROTEIN MALF"/>
    <property type="match status" value="1"/>
</dbReference>
<evidence type="ECO:0000256" key="8">
    <source>
        <dbReference type="ARBA" id="ARBA00023136"/>
    </source>
</evidence>
<dbReference type="PANTHER" id="PTHR47314">
    <property type="entry name" value="MALTOSE/MALTODEXTRIN TRANSPORT SYSTEM PERMEASE PROTEIN MALF"/>
    <property type="match status" value="1"/>
</dbReference>
<dbReference type="RefSeq" id="WP_066329508.1">
    <property type="nucleotide sequence ID" value="NZ_LWSG01000007.1"/>
</dbReference>
<evidence type="ECO:0000256" key="1">
    <source>
        <dbReference type="ARBA" id="ARBA00004651"/>
    </source>
</evidence>
<feature type="transmembrane region" description="Helical" evidence="9">
    <location>
        <begin position="219"/>
        <end position="243"/>
    </location>
</feature>
<dbReference type="PROSITE" id="PS50928">
    <property type="entry name" value="ABC_TM1"/>
    <property type="match status" value="1"/>
</dbReference>
<keyword evidence="6 9" id="KW-0812">Transmembrane</keyword>
<keyword evidence="8 9" id="KW-0472">Membrane</keyword>
<dbReference type="SUPFAM" id="SSF160964">
    <property type="entry name" value="MalF N-terminal region-like"/>
    <property type="match status" value="1"/>
</dbReference>
<feature type="transmembrane region" description="Helical" evidence="9">
    <location>
        <begin position="54"/>
        <end position="78"/>
    </location>
</feature>
<keyword evidence="13" id="KW-1185">Reference proteome</keyword>
<feature type="transmembrane region" description="Helical" evidence="9">
    <location>
        <begin position="310"/>
        <end position="332"/>
    </location>
</feature>
<dbReference type="CDD" id="cd06261">
    <property type="entry name" value="TM_PBP2"/>
    <property type="match status" value="1"/>
</dbReference>
<reference evidence="13" key="1">
    <citation type="submission" date="2016-04" db="EMBL/GenBank/DDBJ databases">
        <authorList>
            <person name="Lyu Z."/>
            <person name="Lyu W."/>
        </authorList>
    </citation>
    <scope>NUCLEOTIDE SEQUENCE [LARGE SCALE GENOMIC DNA]</scope>
    <source>
        <strain evidence="13">C44</strain>
    </source>
</reference>
<comment type="similarity">
    <text evidence="2 10">Belongs to the binding-protein-dependent transport system permease family. MalFG subfamily.</text>
</comment>
<dbReference type="SUPFAM" id="SSF161098">
    <property type="entry name" value="MetI-like"/>
    <property type="match status" value="1"/>
</dbReference>
<dbReference type="OrthoDB" id="9778687at2"/>
<feature type="transmembrane region" description="Helical" evidence="9">
    <location>
        <begin position="353"/>
        <end position="371"/>
    </location>
</feature>
<evidence type="ECO:0000256" key="6">
    <source>
        <dbReference type="ARBA" id="ARBA00022692"/>
    </source>
</evidence>
<feature type="domain" description="ABC transmembrane type-1" evidence="11">
    <location>
        <begin position="220"/>
        <end position="441"/>
    </location>
</feature>
<dbReference type="GO" id="GO:1990060">
    <property type="term" value="C:maltose transport complex"/>
    <property type="evidence" value="ECO:0007669"/>
    <property type="project" value="TreeGrafter"/>
</dbReference>
<evidence type="ECO:0000256" key="2">
    <source>
        <dbReference type="ARBA" id="ARBA00009047"/>
    </source>
</evidence>
<feature type="transmembrane region" description="Helical" evidence="9">
    <location>
        <begin position="98"/>
        <end position="119"/>
    </location>
</feature>
<name>A0A179T2B3_9BACI</name>
<feature type="transmembrane region" description="Helical" evidence="9">
    <location>
        <begin position="255"/>
        <end position="275"/>
    </location>
</feature>
<comment type="subcellular location">
    <subcellularLocation>
        <location evidence="1 9">Cell membrane</location>
        <topology evidence="1 9">Multi-pass membrane protein</topology>
    </subcellularLocation>
</comment>
<feature type="transmembrane region" description="Helical" evidence="9">
    <location>
        <begin position="420"/>
        <end position="442"/>
    </location>
</feature>
<feature type="transmembrane region" description="Helical" evidence="9">
    <location>
        <begin position="156"/>
        <end position="182"/>
    </location>
</feature>
<proteinExistence type="inferred from homology"/>